<proteinExistence type="predicted"/>
<gene>
    <name evidence="2" type="ORF">SAMN05421807_102273</name>
</gene>
<sequence length="385" mass="44426">MLHCPYCSTLTKENETYCMKCGRMLPEDRYHRLSSKPNFFTRWKSPILSTVILLFFVISLYITLEMRTAKAKDYYTKGEEKVLAQDFKTAQSLFQDALDMKDNFQQAEISLAFMNQALSMEQTLQKTEQLLKEKKYTQALEILNESEKGLQDYNGEAVNQMVERVTKQRNKINIEKLEHALKQKPEIDQLKVLLWDAVSIETEEAEQLTATIREQIVNYVFAKASEQLKNNQFSDGNLIVKDGLKYAPDSEKLLSLQTTIDKEKVAFETAQQSRIEQAMSTANKEQQMNESDAIKLKQMETTKDDQGNLVVKGQVQSVATIPINSIRVQYSITTNEGETLLTNEVYVYPEELYPEETGHFEFTHYDVNMNQALTAEVETIAWYTK</sequence>
<evidence type="ECO:0000313" key="3">
    <source>
        <dbReference type="Proteomes" id="UP000184079"/>
    </source>
</evidence>
<protein>
    <recommendedName>
        <fullName evidence="4">Zinc ribbon domain-containing protein</fullName>
    </recommendedName>
</protein>
<evidence type="ECO:0000313" key="2">
    <source>
        <dbReference type="EMBL" id="SHG90485.1"/>
    </source>
</evidence>
<name>A0A1M5NM09_9BACI</name>
<feature type="transmembrane region" description="Helical" evidence="1">
    <location>
        <begin position="47"/>
        <end position="64"/>
    </location>
</feature>
<organism evidence="2 3">
    <name type="scientific">Virgibacillus chiguensis</name>
    <dbReference type="NCBI Taxonomy" id="411959"/>
    <lineage>
        <taxon>Bacteria</taxon>
        <taxon>Bacillati</taxon>
        <taxon>Bacillota</taxon>
        <taxon>Bacilli</taxon>
        <taxon>Bacillales</taxon>
        <taxon>Bacillaceae</taxon>
        <taxon>Virgibacillus</taxon>
    </lineage>
</organism>
<dbReference type="AlphaFoldDB" id="A0A1M5NM09"/>
<reference evidence="3" key="1">
    <citation type="submission" date="2016-11" db="EMBL/GenBank/DDBJ databases">
        <authorList>
            <person name="Varghese N."/>
            <person name="Submissions S."/>
        </authorList>
    </citation>
    <scope>NUCLEOTIDE SEQUENCE [LARGE SCALE GENOMIC DNA]</scope>
    <source>
        <strain evidence="3">CGMCC 1.6496</strain>
    </source>
</reference>
<keyword evidence="3" id="KW-1185">Reference proteome</keyword>
<keyword evidence="1" id="KW-0812">Transmembrane</keyword>
<dbReference type="OrthoDB" id="1822804at2"/>
<dbReference type="EMBL" id="FQXD01000002">
    <property type="protein sequence ID" value="SHG90485.1"/>
    <property type="molecule type" value="Genomic_DNA"/>
</dbReference>
<evidence type="ECO:0000256" key="1">
    <source>
        <dbReference type="SAM" id="Phobius"/>
    </source>
</evidence>
<keyword evidence="1" id="KW-1133">Transmembrane helix</keyword>
<dbReference type="Proteomes" id="UP000184079">
    <property type="component" value="Unassembled WGS sequence"/>
</dbReference>
<keyword evidence="1" id="KW-0472">Membrane</keyword>
<evidence type="ECO:0008006" key="4">
    <source>
        <dbReference type="Google" id="ProtNLM"/>
    </source>
</evidence>
<accession>A0A1M5NM09</accession>